<reference evidence="1" key="1">
    <citation type="submission" date="2021-01" db="EMBL/GenBank/DDBJ databases">
        <authorList>
            <person name="Corre E."/>
            <person name="Pelletier E."/>
            <person name="Niang G."/>
            <person name="Scheremetjew M."/>
            <person name="Finn R."/>
            <person name="Kale V."/>
            <person name="Holt S."/>
            <person name="Cochrane G."/>
            <person name="Meng A."/>
            <person name="Brown T."/>
            <person name="Cohen L."/>
        </authorList>
    </citation>
    <scope>NUCLEOTIDE SEQUENCE</scope>
    <source>
        <strain evidence="1">CCMP281</strain>
    </source>
</reference>
<dbReference type="AlphaFoldDB" id="A0A7S3B2I5"/>
<accession>A0A7S3B2I5</accession>
<name>A0A7S3B2I5_9EUKA</name>
<proteinExistence type="predicted"/>
<gene>
    <name evidence="1" type="ORF">HERI1096_LOCUS23680</name>
</gene>
<protein>
    <submittedName>
        <fullName evidence="1">Uncharacterized protein</fullName>
    </submittedName>
</protein>
<organism evidence="1">
    <name type="scientific">Haptolina ericina</name>
    <dbReference type="NCBI Taxonomy" id="156174"/>
    <lineage>
        <taxon>Eukaryota</taxon>
        <taxon>Haptista</taxon>
        <taxon>Haptophyta</taxon>
        <taxon>Prymnesiophyceae</taxon>
        <taxon>Prymnesiales</taxon>
        <taxon>Prymnesiaceae</taxon>
        <taxon>Haptolina</taxon>
    </lineage>
</organism>
<evidence type="ECO:0000313" key="1">
    <source>
        <dbReference type="EMBL" id="CAE0122978.1"/>
    </source>
</evidence>
<dbReference type="EMBL" id="HBHX01042704">
    <property type="protein sequence ID" value="CAE0122978.1"/>
    <property type="molecule type" value="Transcribed_RNA"/>
</dbReference>
<sequence>MNSGFDDVQIVAHSLQRSLRAALRGWMSHLRASADAQSALRRAVIELKARLSLLRLRQARRAWAARVGHLRRVMVLQKRYAARLRRGLEGTREHDLRRGVAALARRALEVRSGRGAARLADVAHYRAWVRRGLVGWTRWWRSWSLEGAPLEISSRRVSGRLCKSRLRRGLECWRTQVIWRRSWGDWMARHQRWVEEGGSGGAQRLAGGWPAGFEQRRSSGEYIRELNSVLEREDYWDDPRFRGRIHEHLDRVRVWMDPREDLLEPTSGFSFST</sequence>